<keyword evidence="7" id="KW-1185">Reference proteome</keyword>
<feature type="region of interest" description="Disordered" evidence="3">
    <location>
        <begin position="266"/>
        <end position="384"/>
    </location>
</feature>
<reference evidence="7" key="1">
    <citation type="journal article" date="2011" name="Genome Biol.">
        <title>Comparative genomics of the social amoebae Dictyostelium discoideum and Dictyostelium purpureum.</title>
        <authorList>
            <consortium name="US DOE Joint Genome Institute (JGI-PGF)"/>
            <person name="Sucgang R."/>
            <person name="Kuo A."/>
            <person name="Tian X."/>
            <person name="Salerno W."/>
            <person name="Parikh A."/>
            <person name="Feasley C.L."/>
            <person name="Dalin E."/>
            <person name="Tu H."/>
            <person name="Huang E."/>
            <person name="Barry K."/>
            <person name="Lindquist E."/>
            <person name="Shapiro H."/>
            <person name="Bruce D."/>
            <person name="Schmutz J."/>
            <person name="Salamov A."/>
            <person name="Fey P."/>
            <person name="Gaudet P."/>
            <person name="Anjard C."/>
            <person name="Babu M.M."/>
            <person name="Basu S."/>
            <person name="Bushmanova Y."/>
            <person name="van der Wel H."/>
            <person name="Katoh-Kurasawa M."/>
            <person name="Dinh C."/>
            <person name="Coutinho P.M."/>
            <person name="Saito T."/>
            <person name="Elias M."/>
            <person name="Schaap P."/>
            <person name="Kay R.R."/>
            <person name="Henrissat B."/>
            <person name="Eichinger L."/>
            <person name="Rivero F."/>
            <person name="Putnam N.H."/>
            <person name="West C.M."/>
            <person name="Loomis W.F."/>
            <person name="Chisholm R.L."/>
            <person name="Shaulsky G."/>
            <person name="Strassmann J.E."/>
            <person name="Queller D.C."/>
            <person name="Kuspa A."/>
            <person name="Grigoriev I.V."/>
        </authorList>
    </citation>
    <scope>NUCLEOTIDE SEQUENCE [LARGE SCALE GENOMIC DNA]</scope>
    <source>
        <strain evidence="7">QSDP1</strain>
    </source>
</reference>
<dbReference type="SMART" id="SM00147">
    <property type="entry name" value="RasGEF"/>
    <property type="match status" value="1"/>
</dbReference>
<dbReference type="Pfam" id="PF00617">
    <property type="entry name" value="RasGEF"/>
    <property type="match status" value="1"/>
</dbReference>
<dbReference type="InterPro" id="IPR036964">
    <property type="entry name" value="RASGEF_cat_dom_sf"/>
</dbReference>
<evidence type="ECO:0000313" key="7">
    <source>
        <dbReference type="Proteomes" id="UP000001064"/>
    </source>
</evidence>
<feature type="compositionally biased region" description="Polar residues" evidence="3">
    <location>
        <begin position="281"/>
        <end position="305"/>
    </location>
</feature>
<dbReference type="Pfam" id="PF00618">
    <property type="entry name" value="RasGEF_N"/>
    <property type="match status" value="1"/>
</dbReference>
<feature type="compositionally biased region" description="Low complexity" evidence="3">
    <location>
        <begin position="151"/>
        <end position="175"/>
    </location>
</feature>
<dbReference type="Proteomes" id="UP000001064">
    <property type="component" value="Unassembled WGS sequence"/>
</dbReference>
<protein>
    <recommendedName>
        <fullName evidence="8">Ras guanine nucleotide exchange factor</fullName>
    </recommendedName>
</protein>
<dbReference type="InterPro" id="IPR001895">
    <property type="entry name" value="RASGEF_cat_dom"/>
</dbReference>
<dbReference type="GO" id="GO:0007265">
    <property type="term" value="P:Ras protein signal transduction"/>
    <property type="evidence" value="ECO:0000318"/>
    <property type="project" value="GO_Central"/>
</dbReference>
<dbReference type="PROSITE" id="PS50212">
    <property type="entry name" value="RASGEF_NTER"/>
    <property type="match status" value="1"/>
</dbReference>
<dbReference type="CDD" id="cd00155">
    <property type="entry name" value="RasGEF"/>
    <property type="match status" value="1"/>
</dbReference>
<evidence type="ECO:0000256" key="2">
    <source>
        <dbReference type="PROSITE-ProRule" id="PRU00168"/>
    </source>
</evidence>
<dbReference type="KEGG" id="dpp:DICPUDRAFT_53443"/>
<dbReference type="OrthoDB" id="546434at2759"/>
<gene>
    <name evidence="6" type="ORF">DICPUDRAFT_53443</name>
</gene>
<dbReference type="InterPro" id="IPR000651">
    <property type="entry name" value="Ras-like_Gua-exchang_fac_N"/>
</dbReference>
<dbReference type="Gene3D" id="1.20.870.10">
    <property type="entry name" value="Son of sevenless (SoS) protein Chain: S domain 1"/>
    <property type="match status" value="1"/>
</dbReference>
<dbReference type="RefSeq" id="XP_003285230.1">
    <property type="nucleotide sequence ID" value="XM_003285182.1"/>
</dbReference>
<dbReference type="Gene3D" id="1.10.840.10">
    <property type="entry name" value="Ras guanine-nucleotide exchange factors catalytic domain"/>
    <property type="match status" value="1"/>
</dbReference>
<dbReference type="EMBL" id="GL870980">
    <property type="protein sequence ID" value="EGC38273.1"/>
    <property type="molecule type" value="Genomic_DNA"/>
</dbReference>
<feature type="compositionally biased region" description="Low complexity" evidence="3">
    <location>
        <begin position="111"/>
        <end position="126"/>
    </location>
</feature>
<feature type="domain" description="Ras-GEF" evidence="4">
    <location>
        <begin position="598"/>
        <end position="834"/>
    </location>
</feature>
<dbReference type="InterPro" id="IPR023578">
    <property type="entry name" value="Ras_GEF_dom_sf"/>
</dbReference>
<feature type="compositionally biased region" description="Polar residues" evidence="3">
    <location>
        <begin position="321"/>
        <end position="384"/>
    </location>
</feature>
<dbReference type="STRING" id="5786.F0ZCT2"/>
<feature type="compositionally biased region" description="Polar residues" evidence="3">
    <location>
        <begin position="127"/>
        <end position="150"/>
    </location>
</feature>
<evidence type="ECO:0008006" key="8">
    <source>
        <dbReference type="Google" id="ProtNLM"/>
    </source>
</evidence>
<feature type="region of interest" description="Disordered" evidence="3">
    <location>
        <begin position="71"/>
        <end position="99"/>
    </location>
</feature>
<evidence type="ECO:0000259" key="4">
    <source>
        <dbReference type="PROSITE" id="PS50009"/>
    </source>
</evidence>
<feature type="compositionally biased region" description="Polar residues" evidence="3">
    <location>
        <begin position="195"/>
        <end position="222"/>
    </location>
</feature>
<evidence type="ECO:0000259" key="5">
    <source>
        <dbReference type="PROSITE" id="PS50212"/>
    </source>
</evidence>
<feature type="domain" description="N-terminal Ras-GEF" evidence="5">
    <location>
        <begin position="418"/>
        <end position="567"/>
    </location>
</feature>
<feature type="compositionally biased region" description="Low complexity" evidence="3">
    <location>
        <begin position="266"/>
        <end position="280"/>
    </location>
</feature>
<organism evidence="6 7">
    <name type="scientific">Dictyostelium purpureum</name>
    <name type="common">Slime mold</name>
    <dbReference type="NCBI Taxonomy" id="5786"/>
    <lineage>
        <taxon>Eukaryota</taxon>
        <taxon>Amoebozoa</taxon>
        <taxon>Evosea</taxon>
        <taxon>Eumycetozoa</taxon>
        <taxon>Dictyostelia</taxon>
        <taxon>Dictyosteliales</taxon>
        <taxon>Dictyosteliaceae</taxon>
        <taxon>Dictyostelium</taxon>
    </lineage>
</organism>
<evidence type="ECO:0000256" key="3">
    <source>
        <dbReference type="SAM" id="MobiDB-lite"/>
    </source>
</evidence>
<name>F0ZCT2_DICPU</name>
<dbReference type="PANTHER" id="PTHR23113">
    <property type="entry name" value="GUANINE NUCLEOTIDE EXCHANGE FACTOR"/>
    <property type="match status" value="1"/>
</dbReference>
<proteinExistence type="predicted"/>
<keyword evidence="1 2" id="KW-0344">Guanine-nucleotide releasing factor</keyword>
<dbReference type="CDD" id="cd06224">
    <property type="entry name" value="REM"/>
    <property type="match status" value="1"/>
</dbReference>
<dbReference type="PANTHER" id="PTHR23113:SF362">
    <property type="entry name" value="RAS GUANINE NUCLEOTIDE EXCHANGE FACTOR E"/>
    <property type="match status" value="1"/>
</dbReference>
<dbReference type="InterPro" id="IPR008937">
    <property type="entry name" value="Ras-like_GEF"/>
</dbReference>
<dbReference type="GO" id="GO:0005085">
    <property type="term" value="F:guanyl-nucleotide exchange factor activity"/>
    <property type="evidence" value="ECO:0000318"/>
    <property type="project" value="GO_Central"/>
</dbReference>
<evidence type="ECO:0000313" key="6">
    <source>
        <dbReference type="EMBL" id="EGC38273.1"/>
    </source>
</evidence>
<dbReference type="PROSITE" id="PS50009">
    <property type="entry name" value="RASGEF_CAT"/>
    <property type="match status" value="1"/>
</dbReference>
<dbReference type="GeneID" id="10502429"/>
<feature type="region of interest" description="Disordered" evidence="3">
    <location>
        <begin position="111"/>
        <end position="222"/>
    </location>
</feature>
<dbReference type="GO" id="GO:0005886">
    <property type="term" value="C:plasma membrane"/>
    <property type="evidence" value="ECO:0000318"/>
    <property type="project" value="GO_Central"/>
</dbReference>
<dbReference type="OMA" id="CNNRIEY"/>
<dbReference type="VEuPathDB" id="AmoebaDB:DICPUDRAFT_53443"/>
<sequence>MDHTECNNRIEYLNNQNLILKNKIFELESLNENLKSQVEYFQTKFLESNLMSEGKDISSCLTEIYNSLSLDNSSNNSNNISNSSSNNSNNSNNNNKIINLRNNSNRNYKINLTANTNSNNSSANTSPFICSNNSDTSNYESLPQLSDSENSSPVLTSQPLPSTPTTISTTPSSSNRPPPPPRPAFLRSTSDNFEDLNNSSSNNTPTKEFSSSQTSSPLNKGSTWSTAVIPLKMRSETIVQQKSPYSPDTTLTNLNNKLVNELNINNQNNQNNQNNNNNSNGSVESPSKLTPRGVSNVSSSPTQSQIDRRSKTSPFPANVTPPLSSSGHLVRTASASSANAIKPQQLSNSCSANITSANNSRPSTPVQNNSFSIEATGSPSTQSGLYNPFEITEDEPEVLDDPKLVIAKVTSDGASSTPSFIVKGGTIEKLVNRLIARHDPDFASAFLLTHKSFTTSGELLDLLIEFYLNNKPLGHAPSLSSSTTSISSMDLTSSTGSFSSQSDEVKRKRAIRLKITNVIKSWVDKHYYDFEEDKQLIAKLDNFINTHIMQDMDKIGINLKRLLSNDRIVPVPIFSNGPPAPIPPKIKNGSEVSFKDLDPTEVARQLTLFESDLFRKIGAKECLGQAWNKQDKEEKAPNIVNFIKRFNQVSSWVATEILRQEKLKDRVSYIKRFILLAQKCRELNNFNATMEILSGLQNSSVYRLRKTWERIEAKPILKNTYDELMSLMSSNANYKNYMQELHNIHPPCIPYLGVYLTHLTFIEDGMKNHLNQDEEIINFEKCRKISVVIREIKQYQQQQYHLETEEITQRYLNNLPSIQSQKSMYKLSLICEPKEKESSSFDSGYGSISDRPDKVKKEFSMTSLLNSWKNNN</sequence>
<dbReference type="SUPFAM" id="SSF48366">
    <property type="entry name" value="Ras GEF"/>
    <property type="match status" value="1"/>
</dbReference>
<dbReference type="AlphaFoldDB" id="F0ZCT2"/>
<accession>F0ZCT2</accession>
<dbReference type="SMART" id="SM00229">
    <property type="entry name" value="RasGEFN"/>
    <property type="match status" value="1"/>
</dbReference>
<dbReference type="eggNOG" id="KOG3417">
    <property type="taxonomic scope" value="Eukaryota"/>
</dbReference>
<evidence type="ECO:0000256" key="1">
    <source>
        <dbReference type="ARBA" id="ARBA00022658"/>
    </source>
</evidence>
<dbReference type="InParanoid" id="F0ZCT2"/>